<protein>
    <recommendedName>
        <fullName evidence="3">DNA helicase</fullName>
        <ecNumber evidence="3">3.6.4.12</ecNumber>
    </recommendedName>
</protein>
<evidence type="ECO:0000256" key="13">
    <source>
        <dbReference type="ARBA" id="ARBA00023204"/>
    </source>
</evidence>
<evidence type="ECO:0000256" key="3">
    <source>
        <dbReference type="ARBA" id="ARBA00012551"/>
    </source>
</evidence>
<evidence type="ECO:0000256" key="4">
    <source>
        <dbReference type="ARBA" id="ARBA00022454"/>
    </source>
</evidence>
<dbReference type="GO" id="GO:0006303">
    <property type="term" value="P:double-strand break repair via nonhomologous end joining"/>
    <property type="evidence" value="ECO:0007669"/>
    <property type="project" value="InterPro"/>
</dbReference>
<keyword evidence="18" id="KW-1185">Reference proteome</keyword>
<dbReference type="SUPFAM" id="SSF53300">
    <property type="entry name" value="vWA-like"/>
    <property type="match status" value="1"/>
</dbReference>
<dbReference type="AlphaFoldDB" id="A0AAX4H5W8"/>
<dbReference type="GO" id="GO:0005524">
    <property type="term" value="F:ATP binding"/>
    <property type="evidence" value="ECO:0007669"/>
    <property type="project" value="UniProtKB-KW"/>
</dbReference>
<dbReference type="EC" id="3.6.4.12" evidence="3"/>
<dbReference type="GO" id="GO:0000781">
    <property type="term" value="C:chromosome, telomeric region"/>
    <property type="evidence" value="ECO:0007669"/>
    <property type="project" value="UniProtKB-SubCell"/>
</dbReference>
<keyword evidence="6" id="KW-0227">DNA damage</keyword>
<dbReference type="Proteomes" id="UP001338582">
    <property type="component" value="Chromosome 1"/>
</dbReference>
<evidence type="ECO:0000256" key="14">
    <source>
        <dbReference type="ARBA" id="ARBA00023242"/>
    </source>
</evidence>
<evidence type="ECO:0000256" key="15">
    <source>
        <dbReference type="SAM" id="MobiDB-lite"/>
    </source>
</evidence>
<keyword evidence="7" id="KW-0378">Hydrolase</keyword>
<dbReference type="GO" id="GO:0043564">
    <property type="term" value="C:Ku70:Ku80 complex"/>
    <property type="evidence" value="ECO:0007669"/>
    <property type="project" value="TreeGrafter"/>
</dbReference>
<dbReference type="InterPro" id="IPR036465">
    <property type="entry name" value="vWFA_dom_sf"/>
</dbReference>
<name>A0AAX4H5W8_9ASCO</name>
<dbReference type="PANTHER" id="PTHR12604">
    <property type="entry name" value="KU AUTOANTIGEN DNA HELICASE"/>
    <property type="match status" value="1"/>
</dbReference>
<keyword evidence="4" id="KW-0158">Chromosome</keyword>
<evidence type="ECO:0000256" key="12">
    <source>
        <dbReference type="ARBA" id="ARBA00023172"/>
    </source>
</evidence>
<dbReference type="InterPro" id="IPR016194">
    <property type="entry name" value="SPOC-like_C_dom_sf"/>
</dbReference>
<comment type="subcellular location">
    <subcellularLocation>
        <location evidence="2">Chromosome</location>
        <location evidence="2">Telomere</location>
    </subcellularLocation>
    <subcellularLocation>
        <location evidence="1">Nucleus</location>
    </subcellularLocation>
</comment>
<dbReference type="PANTHER" id="PTHR12604:SF4">
    <property type="entry name" value="X-RAY REPAIR CROSS-COMPLEMENTING PROTEIN 5"/>
    <property type="match status" value="1"/>
</dbReference>
<dbReference type="RefSeq" id="XP_062876365.1">
    <property type="nucleotide sequence ID" value="XM_063020295.1"/>
</dbReference>
<feature type="region of interest" description="Disordered" evidence="15">
    <location>
        <begin position="610"/>
        <end position="639"/>
    </location>
</feature>
<reference evidence="17 18" key="1">
    <citation type="submission" date="2023-10" db="EMBL/GenBank/DDBJ databases">
        <title>Draft Genome Sequence of Candida saopaulonensis from a very Premature Infant with Sepsis.</title>
        <authorList>
            <person name="Ning Y."/>
            <person name="Dai R."/>
            <person name="Xiao M."/>
            <person name="Xu Y."/>
            <person name="Yan Q."/>
            <person name="Zhang L."/>
        </authorList>
    </citation>
    <scope>NUCLEOTIDE SEQUENCE [LARGE SCALE GENOMIC DNA]</scope>
    <source>
        <strain evidence="17 18">19XY460</strain>
    </source>
</reference>
<feature type="domain" description="Ku" evidence="16">
    <location>
        <begin position="300"/>
        <end position="443"/>
    </location>
</feature>
<evidence type="ECO:0000259" key="16">
    <source>
        <dbReference type="SMART" id="SM00559"/>
    </source>
</evidence>
<keyword evidence="8" id="KW-0347">Helicase</keyword>
<dbReference type="SUPFAM" id="SSF100939">
    <property type="entry name" value="SPOC domain-like"/>
    <property type="match status" value="1"/>
</dbReference>
<evidence type="ECO:0000313" key="18">
    <source>
        <dbReference type="Proteomes" id="UP001338582"/>
    </source>
</evidence>
<evidence type="ECO:0000256" key="9">
    <source>
        <dbReference type="ARBA" id="ARBA00022840"/>
    </source>
</evidence>
<organism evidence="17 18">
    <name type="scientific">Australozyma saopauloensis</name>
    <dbReference type="NCBI Taxonomy" id="291208"/>
    <lineage>
        <taxon>Eukaryota</taxon>
        <taxon>Fungi</taxon>
        <taxon>Dikarya</taxon>
        <taxon>Ascomycota</taxon>
        <taxon>Saccharomycotina</taxon>
        <taxon>Pichiomycetes</taxon>
        <taxon>Metschnikowiaceae</taxon>
        <taxon>Australozyma</taxon>
    </lineage>
</organism>
<evidence type="ECO:0000313" key="17">
    <source>
        <dbReference type="EMBL" id="WPK23981.1"/>
    </source>
</evidence>
<keyword evidence="10" id="KW-0779">Telomere</keyword>
<dbReference type="InterPro" id="IPR006164">
    <property type="entry name" value="DNA_bd_Ku70/Ku80"/>
</dbReference>
<dbReference type="Pfam" id="PF02735">
    <property type="entry name" value="Ku"/>
    <property type="match status" value="1"/>
</dbReference>
<keyword evidence="12" id="KW-0233">DNA recombination</keyword>
<proteinExistence type="predicted"/>
<evidence type="ECO:0000256" key="8">
    <source>
        <dbReference type="ARBA" id="ARBA00022806"/>
    </source>
</evidence>
<dbReference type="SMART" id="SM00559">
    <property type="entry name" value="Ku78"/>
    <property type="match status" value="1"/>
</dbReference>
<dbReference type="GO" id="GO:0003678">
    <property type="term" value="F:DNA helicase activity"/>
    <property type="evidence" value="ECO:0007669"/>
    <property type="project" value="UniProtKB-EC"/>
</dbReference>
<evidence type="ECO:0000256" key="2">
    <source>
        <dbReference type="ARBA" id="ARBA00004574"/>
    </source>
</evidence>
<dbReference type="GO" id="GO:0016787">
    <property type="term" value="F:hydrolase activity"/>
    <property type="evidence" value="ECO:0007669"/>
    <property type="project" value="UniProtKB-KW"/>
</dbReference>
<evidence type="ECO:0000256" key="10">
    <source>
        <dbReference type="ARBA" id="ARBA00022895"/>
    </source>
</evidence>
<sequence length="639" mass="71414">MADKELTIFVVDLASPKNVCNYVLNAIAGKLLKGLKTDLVSVVLFHSQTTSHSSASSGKFKGINVLLDFEQPSYIQLQRLYRILTLDSEVCEVTPETSDLVQSVLFSSTLLAPTKGKVFTRNIVLATDVASVINTGSVEKIESVPKFLQGLPVNMYAIVHGLKDNNATEVRLMASHFKTSQVMSDIEADEVVAHHPPVKKTRPVSLFRGDLRLGANYSRVLTDPSYDADRDNSCVSFKVDVYPATKSEANSLGIHEYLVENGSVVKLDRSTKYFVWEKNFQGEKVEDDEAAEVNDKQYDKIPIEHSHITQGFKFSNFDLLALDSDLKQAATLKIQAAFDIMRFLDVDSIPIAYLTSEALLVVPEKDSSFRNITNHNAFCISLIEERKAILARFVKKSEKEIEVGVLYPVQIKDQNLYTHSLVFIRLPFKEDIKVGRFIKLSGQNALKQKDKPSPDLASINNMMENFIEARTIAEPEAKFGANHIINNGKISMKSLDSSKLPLIPKGLLATEFFASDPGANKFSSKLRKLLLSSLNFDEMQNFYDDIKLETRSLDSSETNLFNLHNALAVNSPLKDPEELLKLAVKGIDISKKLAEEIGTAYVRKEDVKKRKITKDQPFQSKGNYGSEEKGYDEVPDFGF</sequence>
<evidence type="ECO:0000256" key="6">
    <source>
        <dbReference type="ARBA" id="ARBA00022763"/>
    </source>
</evidence>
<dbReference type="Gene3D" id="2.40.290.10">
    <property type="match status" value="1"/>
</dbReference>
<dbReference type="GO" id="GO:0000723">
    <property type="term" value="P:telomere maintenance"/>
    <property type="evidence" value="ECO:0007669"/>
    <property type="project" value="TreeGrafter"/>
</dbReference>
<dbReference type="GO" id="GO:0042162">
    <property type="term" value="F:telomeric DNA binding"/>
    <property type="evidence" value="ECO:0007669"/>
    <property type="project" value="TreeGrafter"/>
</dbReference>
<keyword evidence="14" id="KW-0539">Nucleus</keyword>
<evidence type="ECO:0000256" key="1">
    <source>
        <dbReference type="ARBA" id="ARBA00004123"/>
    </source>
</evidence>
<accession>A0AAX4H5W8</accession>
<dbReference type="GO" id="GO:0003690">
    <property type="term" value="F:double-stranded DNA binding"/>
    <property type="evidence" value="ECO:0007669"/>
    <property type="project" value="TreeGrafter"/>
</dbReference>
<evidence type="ECO:0000256" key="7">
    <source>
        <dbReference type="ARBA" id="ARBA00022801"/>
    </source>
</evidence>
<evidence type="ECO:0000256" key="11">
    <source>
        <dbReference type="ARBA" id="ARBA00023125"/>
    </source>
</evidence>
<keyword evidence="5" id="KW-0547">Nucleotide-binding</keyword>
<dbReference type="EMBL" id="CP138894">
    <property type="protein sequence ID" value="WPK23981.1"/>
    <property type="molecule type" value="Genomic_DNA"/>
</dbReference>
<dbReference type="KEGG" id="asau:88172299"/>
<dbReference type="Gene3D" id="3.40.50.410">
    <property type="entry name" value="von Willebrand factor, type A domain"/>
    <property type="match status" value="1"/>
</dbReference>
<dbReference type="GO" id="GO:0006310">
    <property type="term" value="P:DNA recombination"/>
    <property type="evidence" value="ECO:0007669"/>
    <property type="project" value="UniProtKB-KW"/>
</dbReference>
<keyword evidence="13" id="KW-0234">DNA repair</keyword>
<keyword evidence="9" id="KW-0067">ATP-binding</keyword>
<keyword evidence="11" id="KW-0238">DNA-binding</keyword>
<evidence type="ECO:0000256" key="5">
    <source>
        <dbReference type="ARBA" id="ARBA00022741"/>
    </source>
</evidence>
<dbReference type="GeneID" id="88172299"/>
<gene>
    <name evidence="17" type="ORF">PUMCH_001233</name>
</gene>